<name>A0A0A8XS84_ARUDO</name>
<dbReference type="EMBL" id="GBRH01281179">
    <property type="protein sequence ID" value="JAD16716.1"/>
    <property type="molecule type" value="Transcribed_RNA"/>
</dbReference>
<evidence type="ECO:0000313" key="1">
    <source>
        <dbReference type="EMBL" id="JAD16716.1"/>
    </source>
</evidence>
<sequence length="66" mass="7687">MKKLRKRNFAVVISGSAHYRQSTLALSLVQMVRAGEAGSISGMLFVFNHVVRCIWYSIQEYKYFWI</sequence>
<reference evidence="1" key="1">
    <citation type="submission" date="2014-09" db="EMBL/GenBank/DDBJ databases">
        <authorList>
            <person name="Magalhaes I.L.F."/>
            <person name="Oliveira U."/>
            <person name="Santos F.R."/>
            <person name="Vidigal T.H.D.A."/>
            <person name="Brescovit A.D."/>
            <person name="Santos A.J."/>
        </authorList>
    </citation>
    <scope>NUCLEOTIDE SEQUENCE</scope>
    <source>
        <tissue evidence="1">Shoot tissue taken approximately 20 cm above the soil surface</tissue>
    </source>
</reference>
<reference evidence="1" key="2">
    <citation type="journal article" date="2015" name="Data Brief">
        <title>Shoot transcriptome of the giant reed, Arundo donax.</title>
        <authorList>
            <person name="Barrero R.A."/>
            <person name="Guerrero F.D."/>
            <person name="Moolhuijzen P."/>
            <person name="Goolsby J.A."/>
            <person name="Tidwell J."/>
            <person name="Bellgard S.E."/>
            <person name="Bellgard M.I."/>
        </authorList>
    </citation>
    <scope>NUCLEOTIDE SEQUENCE</scope>
    <source>
        <tissue evidence="1">Shoot tissue taken approximately 20 cm above the soil surface</tissue>
    </source>
</reference>
<accession>A0A0A8XS84</accession>
<dbReference type="AlphaFoldDB" id="A0A0A8XS84"/>
<proteinExistence type="predicted"/>
<organism evidence="1">
    <name type="scientific">Arundo donax</name>
    <name type="common">Giant reed</name>
    <name type="synonym">Donax arundinaceus</name>
    <dbReference type="NCBI Taxonomy" id="35708"/>
    <lineage>
        <taxon>Eukaryota</taxon>
        <taxon>Viridiplantae</taxon>
        <taxon>Streptophyta</taxon>
        <taxon>Embryophyta</taxon>
        <taxon>Tracheophyta</taxon>
        <taxon>Spermatophyta</taxon>
        <taxon>Magnoliopsida</taxon>
        <taxon>Liliopsida</taxon>
        <taxon>Poales</taxon>
        <taxon>Poaceae</taxon>
        <taxon>PACMAD clade</taxon>
        <taxon>Arundinoideae</taxon>
        <taxon>Arundineae</taxon>
        <taxon>Arundo</taxon>
    </lineage>
</organism>
<protein>
    <submittedName>
        <fullName evidence="1">Uncharacterized protein</fullName>
    </submittedName>
</protein>